<name>N0B095_9HYPH</name>
<gene>
    <name evidence="2" type="ORF">HYPDE_23183</name>
</gene>
<keyword evidence="3" id="KW-1185">Reference proteome</keyword>
<dbReference type="Pfam" id="PF00535">
    <property type="entry name" value="Glycos_transf_2"/>
    <property type="match status" value="1"/>
</dbReference>
<dbReference type="InterPro" id="IPR029044">
    <property type="entry name" value="Nucleotide-diphossugar_trans"/>
</dbReference>
<dbReference type="GO" id="GO:0016740">
    <property type="term" value="F:transferase activity"/>
    <property type="evidence" value="ECO:0007669"/>
    <property type="project" value="UniProtKB-KW"/>
</dbReference>
<dbReference type="SUPFAM" id="SSF53448">
    <property type="entry name" value="Nucleotide-diphospho-sugar transferases"/>
    <property type="match status" value="1"/>
</dbReference>
<evidence type="ECO:0000313" key="3">
    <source>
        <dbReference type="Proteomes" id="UP000005952"/>
    </source>
</evidence>
<sequence length="65" mass="6801">MIDDASSVGSISLLEPVAASDPRLRLLKNPGSGLVAALNFGLSQARAEFVARMDADDIASPRSCR</sequence>
<dbReference type="AlphaFoldDB" id="N0B095"/>
<dbReference type="KEGG" id="hdt:HYPDE_23183"/>
<protein>
    <submittedName>
        <fullName evidence="2">Glycosyl transferase family 2</fullName>
    </submittedName>
</protein>
<dbReference type="EMBL" id="CP005587">
    <property type="protein sequence ID" value="AGK56323.1"/>
    <property type="molecule type" value="Genomic_DNA"/>
</dbReference>
<dbReference type="eggNOG" id="COG1215">
    <property type="taxonomic scope" value="Bacteria"/>
</dbReference>
<proteinExistence type="predicted"/>
<dbReference type="Gene3D" id="3.90.550.10">
    <property type="entry name" value="Spore Coat Polysaccharide Biosynthesis Protein SpsA, Chain A"/>
    <property type="match status" value="1"/>
</dbReference>
<dbReference type="InterPro" id="IPR001173">
    <property type="entry name" value="Glyco_trans_2-like"/>
</dbReference>
<reference evidence="2 3" key="1">
    <citation type="journal article" date="2013" name="Genome Announc.">
        <title>Genome sequences for three denitrifying bacterial strains isolated from a uranium- and nitrate-contaminated subsurface environment.</title>
        <authorList>
            <person name="Venkatramanan R."/>
            <person name="Prakash O."/>
            <person name="Woyke T."/>
            <person name="Chain P."/>
            <person name="Goodwin L.A."/>
            <person name="Watson D."/>
            <person name="Brooks S."/>
            <person name="Kostka J.E."/>
            <person name="Green S.J."/>
        </authorList>
    </citation>
    <scope>NUCLEOTIDE SEQUENCE [LARGE SCALE GENOMIC DNA]</scope>
    <source>
        <strain evidence="2 3">1NES1</strain>
    </source>
</reference>
<organism evidence="2 3">
    <name type="scientific">Hyphomicrobium denitrificans 1NES1</name>
    <dbReference type="NCBI Taxonomy" id="670307"/>
    <lineage>
        <taxon>Bacteria</taxon>
        <taxon>Pseudomonadati</taxon>
        <taxon>Pseudomonadota</taxon>
        <taxon>Alphaproteobacteria</taxon>
        <taxon>Hyphomicrobiales</taxon>
        <taxon>Hyphomicrobiaceae</taxon>
        <taxon>Hyphomicrobium</taxon>
    </lineage>
</organism>
<accession>N0B095</accession>
<dbReference type="Proteomes" id="UP000005952">
    <property type="component" value="Chromosome"/>
</dbReference>
<evidence type="ECO:0000259" key="1">
    <source>
        <dbReference type="Pfam" id="PF00535"/>
    </source>
</evidence>
<evidence type="ECO:0000313" key="2">
    <source>
        <dbReference type="EMBL" id="AGK56323.1"/>
    </source>
</evidence>
<dbReference type="CDD" id="cd00761">
    <property type="entry name" value="Glyco_tranf_GTA_type"/>
    <property type="match status" value="1"/>
</dbReference>
<keyword evidence="2" id="KW-0808">Transferase</keyword>
<feature type="domain" description="Glycosyltransferase 2-like" evidence="1">
    <location>
        <begin position="2"/>
        <end position="62"/>
    </location>
</feature>
<dbReference type="HOGENOM" id="CLU_2843929_0_0_5"/>